<reference evidence="2" key="1">
    <citation type="submission" date="2022-07" db="EMBL/GenBank/DDBJ databases">
        <title>The genome of Lyophyllum shimeji provides insight into the initial evolution of ectomycorrhizal fungal genome.</title>
        <authorList>
            <person name="Kobayashi Y."/>
            <person name="Shibata T."/>
            <person name="Hirakawa H."/>
            <person name="Shigenobu S."/>
            <person name="Nishiyama T."/>
            <person name="Yamada A."/>
            <person name="Hasebe M."/>
            <person name="Kawaguchi M."/>
        </authorList>
    </citation>
    <scope>NUCLEOTIDE SEQUENCE</scope>
    <source>
        <strain evidence="2">AT787</strain>
    </source>
</reference>
<dbReference type="EMBL" id="BRPK01000001">
    <property type="protein sequence ID" value="GLB33187.1"/>
    <property type="molecule type" value="Genomic_DNA"/>
</dbReference>
<comment type="caution">
    <text evidence="2">The sequence shown here is derived from an EMBL/GenBank/DDBJ whole genome shotgun (WGS) entry which is preliminary data.</text>
</comment>
<evidence type="ECO:0000313" key="3">
    <source>
        <dbReference type="Proteomes" id="UP001063166"/>
    </source>
</evidence>
<feature type="region of interest" description="Disordered" evidence="1">
    <location>
        <begin position="61"/>
        <end position="88"/>
    </location>
</feature>
<evidence type="ECO:0000256" key="1">
    <source>
        <dbReference type="SAM" id="MobiDB-lite"/>
    </source>
</evidence>
<sequence length="88" mass="9919">MVAVRMHFKVRFSSLSCVAEPMPKFCHRGVSAPITIRRDDLRFQPTLPICLLVLRKPFRQPHSGSPPVRLSVSGPWSSTPTHLRVATK</sequence>
<keyword evidence="3" id="KW-1185">Reference proteome</keyword>
<dbReference type="Proteomes" id="UP001063166">
    <property type="component" value="Unassembled WGS sequence"/>
</dbReference>
<evidence type="ECO:0000313" key="2">
    <source>
        <dbReference type="EMBL" id="GLB33187.1"/>
    </source>
</evidence>
<protein>
    <submittedName>
        <fullName evidence="2">Uncharacterized protein</fullName>
    </submittedName>
</protein>
<name>A0A9P3PCF7_LYOSH</name>
<accession>A0A9P3PCF7</accession>
<gene>
    <name evidence="2" type="ORF">LshimejAT787_0100720</name>
</gene>
<dbReference type="AlphaFoldDB" id="A0A9P3PCF7"/>
<organism evidence="2 3">
    <name type="scientific">Lyophyllum shimeji</name>
    <name type="common">Hon-shimeji</name>
    <name type="synonym">Tricholoma shimeji</name>
    <dbReference type="NCBI Taxonomy" id="47721"/>
    <lineage>
        <taxon>Eukaryota</taxon>
        <taxon>Fungi</taxon>
        <taxon>Dikarya</taxon>
        <taxon>Basidiomycota</taxon>
        <taxon>Agaricomycotina</taxon>
        <taxon>Agaricomycetes</taxon>
        <taxon>Agaricomycetidae</taxon>
        <taxon>Agaricales</taxon>
        <taxon>Tricholomatineae</taxon>
        <taxon>Lyophyllaceae</taxon>
        <taxon>Lyophyllum</taxon>
    </lineage>
</organism>
<proteinExistence type="predicted"/>